<dbReference type="InterPro" id="IPR001509">
    <property type="entry name" value="Epimerase_deHydtase"/>
</dbReference>
<feature type="non-terminal residue" evidence="3">
    <location>
        <position position="284"/>
    </location>
</feature>
<accession>A0A831RWW7</accession>
<dbReference type="InterPro" id="IPR051225">
    <property type="entry name" value="NAD(P)_epim/dehydratase"/>
</dbReference>
<organism evidence="3">
    <name type="scientific">Thiolapillus brandeum</name>
    <dbReference type="NCBI Taxonomy" id="1076588"/>
    <lineage>
        <taxon>Bacteria</taxon>
        <taxon>Pseudomonadati</taxon>
        <taxon>Pseudomonadota</taxon>
        <taxon>Gammaproteobacteria</taxon>
        <taxon>Chromatiales</taxon>
        <taxon>Sedimenticolaceae</taxon>
        <taxon>Thiolapillus</taxon>
    </lineage>
</organism>
<dbReference type="PANTHER" id="PTHR42687:SF1">
    <property type="entry name" value="L-THREONINE 3-DEHYDROGENASE, MITOCHONDRIAL"/>
    <property type="match status" value="1"/>
</dbReference>
<dbReference type="GO" id="GO:0006567">
    <property type="term" value="P:L-threonine catabolic process"/>
    <property type="evidence" value="ECO:0007669"/>
    <property type="project" value="TreeGrafter"/>
</dbReference>
<feature type="domain" description="NAD-dependent epimerase/dehydratase" evidence="2">
    <location>
        <begin position="7"/>
        <end position="232"/>
    </location>
</feature>
<dbReference type="GO" id="GO:0008743">
    <property type="term" value="F:L-threonine 3-dehydrogenase activity"/>
    <property type="evidence" value="ECO:0007669"/>
    <property type="project" value="TreeGrafter"/>
</dbReference>
<dbReference type="Pfam" id="PF01370">
    <property type="entry name" value="Epimerase"/>
    <property type="match status" value="1"/>
</dbReference>
<evidence type="ECO:0000256" key="1">
    <source>
        <dbReference type="ARBA" id="ARBA00007637"/>
    </source>
</evidence>
<name>A0A831RWW7_9GAMM</name>
<dbReference type="AlphaFoldDB" id="A0A831RWW7"/>
<dbReference type="EMBL" id="DRLF01000122">
    <property type="protein sequence ID" value="HEC05848.1"/>
    <property type="molecule type" value="Genomic_DNA"/>
</dbReference>
<dbReference type="PANTHER" id="PTHR42687">
    <property type="entry name" value="L-THREONINE 3-DEHYDROGENASE"/>
    <property type="match status" value="1"/>
</dbReference>
<dbReference type="Proteomes" id="UP000886339">
    <property type="component" value="Unassembled WGS sequence"/>
</dbReference>
<dbReference type="SUPFAM" id="SSF51735">
    <property type="entry name" value="NAD(P)-binding Rossmann-fold domains"/>
    <property type="match status" value="1"/>
</dbReference>
<comment type="similarity">
    <text evidence="1">Belongs to the NAD(P)-dependent epimerase/dehydratase family.</text>
</comment>
<comment type="caution">
    <text evidence="3">The sequence shown here is derived from an EMBL/GenBank/DDBJ whole genome shotgun (WGS) entry which is preliminary data.</text>
</comment>
<evidence type="ECO:0000259" key="2">
    <source>
        <dbReference type="Pfam" id="PF01370"/>
    </source>
</evidence>
<dbReference type="InterPro" id="IPR036291">
    <property type="entry name" value="NAD(P)-bd_dom_sf"/>
</dbReference>
<protein>
    <submittedName>
        <fullName evidence="3">NAD-dependent epimerase/dehydratase family protein</fullName>
    </submittedName>
</protein>
<gene>
    <name evidence="3" type="ORF">ENJ12_03295</name>
</gene>
<reference evidence="3" key="1">
    <citation type="journal article" date="2020" name="mSystems">
        <title>Genome- and Community-Level Interaction Insights into Carbon Utilization and Element Cycling Functions of Hydrothermarchaeota in Hydrothermal Sediment.</title>
        <authorList>
            <person name="Zhou Z."/>
            <person name="Liu Y."/>
            <person name="Xu W."/>
            <person name="Pan J."/>
            <person name="Luo Z.H."/>
            <person name="Li M."/>
        </authorList>
    </citation>
    <scope>NUCLEOTIDE SEQUENCE [LARGE SCALE GENOMIC DNA]</scope>
    <source>
        <strain evidence="3">HyVt-458</strain>
    </source>
</reference>
<evidence type="ECO:0000313" key="3">
    <source>
        <dbReference type="EMBL" id="HEC05848.1"/>
    </source>
</evidence>
<proteinExistence type="inferred from homology"/>
<dbReference type="Gene3D" id="3.40.50.720">
    <property type="entry name" value="NAD(P)-binding Rossmann-like Domain"/>
    <property type="match status" value="1"/>
</dbReference>
<sequence>MSEQDSVIVTGGSGLLGSSLVHQLVEADREKVVVMDVNPDPRRLTDIADRVEYIEGDVADPGHLRETIGLIRPRRIFHLAAFLGDWCEDDPLEGTRININGVQHLFEAACEFGVEQVLFSSSLGVFGYDLDDDEIFTDKTLQRPFSYYGVTKLYAEGAGRWYKRKRGLDFRSIRFPAIVGPGVKAGGIVNYISSMIEYSHAGKPYTIQLAEDTRVAVVHVEDAGNSLIQLASAPIENIRMVNYLINGISPVPTAAEMAEMVRSRISGAQIDFKPREDWTRIIKL</sequence>